<evidence type="ECO:0000259" key="4">
    <source>
        <dbReference type="PROSITE" id="PS01124"/>
    </source>
</evidence>
<keyword evidence="6" id="KW-1185">Reference proteome</keyword>
<dbReference type="GO" id="GO:0043565">
    <property type="term" value="F:sequence-specific DNA binding"/>
    <property type="evidence" value="ECO:0007669"/>
    <property type="project" value="InterPro"/>
</dbReference>
<organism evidence="5 6">
    <name type="scientific">Dielma fastidiosa</name>
    <dbReference type="NCBI Taxonomy" id="1034346"/>
    <lineage>
        <taxon>Bacteria</taxon>
        <taxon>Bacillati</taxon>
        <taxon>Bacillota</taxon>
        <taxon>Erysipelotrichia</taxon>
        <taxon>Erysipelotrichales</taxon>
        <taxon>Erysipelotrichaceae</taxon>
        <taxon>Dielma</taxon>
    </lineage>
</organism>
<proteinExistence type="predicted"/>
<dbReference type="SMART" id="SM00342">
    <property type="entry name" value="HTH_ARAC"/>
    <property type="match status" value="1"/>
</dbReference>
<keyword evidence="1" id="KW-0805">Transcription regulation</keyword>
<dbReference type="EMBL" id="QJKH01000014">
    <property type="protein sequence ID" value="PXX76179.1"/>
    <property type="molecule type" value="Genomic_DNA"/>
</dbReference>
<dbReference type="InterPro" id="IPR018062">
    <property type="entry name" value="HTH_AraC-typ_CS"/>
</dbReference>
<dbReference type="InterPro" id="IPR011256">
    <property type="entry name" value="Reg_factor_effector_dom_sf"/>
</dbReference>
<dbReference type="InterPro" id="IPR018060">
    <property type="entry name" value="HTH_AraC"/>
</dbReference>
<dbReference type="PROSITE" id="PS01124">
    <property type="entry name" value="HTH_ARAC_FAMILY_2"/>
    <property type="match status" value="1"/>
</dbReference>
<keyword evidence="3" id="KW-0804">Transcription</keyword>
<evidence type="ECO:0000313" key="6">
    <source>
        <dbReference type="Proteomes" id="UP000247612"/>
    </source>
</evidence>
<evidence type="ECO:0000313" key="5">
    <source>
        <dbReference type="EMBL" id="PXX76179.1"/>
    </source>
</evidence>
<evidence type="ECO:0000256" key="1">
    <source>
        <dbReference type="ARBA" id="ARBA00023015"/>
    </source>
</evidence>
<dbReference type="Pfam" id="PF12833">
    <property type="entry name" value="HTH_18"/>
    <property type="match status" value="1"/>
</dbReference>
<dbReference type="RefSeq" id="WP_022938123.1">
    <property type="nucleotide sequence ID" value="NZ_CABKRQ010000004.1"/>
</dbReference>
<dbReference type="InterPro" id="IPR050959">
    <property type="entry name" value="MarA-like"/>
</dbReference>
<dbReference type="Gene3D" id="3.20.80.10">
    <property type="entry name" value="Regulatory factor, effector binding domain"/>
    <property type="match status" value="1"/>
</dbReference>
<evidence type="ECO:0000256" key="3">
    <source>
        <dbReference type="ARBA" id="ARBA00023163"/>
    </source>
</evidence>
<dbReference type="AlphaFoldDB" id="A0A318KGR9"/>
<protein>
    <submittedName>
        <fullName evidence="5">AraC family transcriptional regulator</fullName>
    </submittedName>
</protein>
<reference evidence="5 6" key="1">
    <citation type="submission" date="2018-05" db="EMBL/GenBank/DDBJ databases">
        <title>Genomic Encyclopedia of Type Strains, Phase IV (KMG-IV): sequencing the most valuable type-strain genomes for metagenomic binning, comparative biology and taxonomic classification.</title>
        <authorList>
            <person name="Goeker M."/>
        </authorList>
    </citation>
    <scope>NUCLEOTIDE SEQUENCE [LARGE SCALE GENOMIC DNA]</scope>
    <source>
        <strain evidence="5 6">JC118</strain>
    </source>
</reference>
<keyword evidence="2" id="KW-0238">DNA-binding</keyword>
<sequence length="298" mass="33988">MYAWESIQCTLDFIEENLDAKQDIKQLAAKAALSPFYYQRLFTKLVKKPVMEYIKLRRLAKACEILKESDDTILNIAVSCGFGSQEVFTRSFKEAYGMTPTSYRQKPIMLNQFDKPDLLLNETEIEENSPLVSEGLVLEMKHIVLEQPIHFTGISGIVPISAQLPLGETCGVDIPGQLWTQFHQLKHQLPVLHHGREIGVSYLNSKTPDGCFTYFTGAECEAANTQWESFTLPPRAYIICSFEAETFDELVTASLNKAVKFSTRWLSEHGYVMDCFAPEIYHTAQIPSMELWYPYQSQ</sequence>
<feature type="domain" description="HTH araC/xylS-type" evidence="4">
    <location>
        <begin position="8"/>
        <end position="106"/>
    </location>
</feature>
<dbReference type="PANTHER" id="PTHR47504">
    <property type="entry name" value="RIGHT ORIGIN-BINDING PROTEIN"/>
    <property type="match status" value="1"/>
</dbReference>
<comment type="caution">
    <text evidence="5">The sequence shown here is derived from an EMBL/GenBank/DDBJ whole genome shotgun (WGS) entry which is preliminary data.</text>
</comment>
<accession>A0A318KGR9</accession>
<evidence type="ECO:0000256" key="2">
    <source>
        <dbReference type="ARBA" id="ARBA00023125"/>
    </source>
</evidence>
<dbReference type="PRINTS" id="PR00032">
    <property type="entry name" value="HTHARAC"/>
</dbReference>
<gene>
    <name evidence="5" type="ORF">DES51_11434</name>
</gene>
<dbReference type="SUPFAM" id="SSF46689">
    <property type="entry name" value="Homeodomain-like"/>
    <property type="match status" value="2"/>
</dbReference>
<dbReference type="InterPro" id="IPR009057">
    <property type="entry name" value="Homeodomain-like_sf"/>
</dbReference>
<dbReference type="Gene3D" id="1.10.10.60">
    <property type="entry name" value="Homeodomain-like"/>
    <property type="match status" value="2"/>
</dbReference>
<dbReference type="STRING" id="1034346.GCA_000313565_01819"/>
<dbReference type="InterPro" id="IPR020449">
    <property type="entry name" value="Tscrpt_reg_AraC-type_HTH"/>
</dbReference>
<dbReference type="OrthoDB" id="9801721at2"/>
<dbReference type="Proteomes" id="UP000247612">
    <property type="component" value="Unassembled WGS sequence"/>
</dbReference>
<dbReference type="PROSITE" id="PS00041">
    <property type="entry name" value="HTH_ARAC_FAMILY_1"/>
    <property type="match status" value="1"/>
</dbReference>
<dbReference type="PANTHER" id="PTHR47504:SF5">
    <property type="entry name" value="RIGHT ORIGIN-BINDING PROTEIN"/>
    <property type="match status" value="1"/>
</dbReference>
<name>A0A318KGR9_9FIRM</name>
<dbReference type="GO" id="GO:0003700">
    <property type="term" value="F:DNA-binding transcription factor activity"/>
    <property type="evidence" value="ECO:0007669"/>
    <property type="project" value="InterPro"/>
</dbReference>